<sequence length="113" mass="12888">MEAEFTSALQAGQEIGGLRELLSELDFFVNLLMTMEMDNQAAIHKMENEESSARAKHIDIKLKFIKDYTKKGIINPSFVSTEAMTTDILTKAFSATRLRVLKEMCSLYRCKME</sequence>
<gene>
    <name evidence="1" type="ORF">PM001_LOCUS23367</name>
</gene>
<dbReference type="CDD" id="cd09272">
    <property type="entry name" value="RNase_HI_RT_Ty1"/>
    <property type="match status" value="1"/>
</dbReference>
<accession>A0AAV1UW33</accession>
<reference evidence="1" key="1">
    <citation type="submission" date="2024-01" db="EMBL/GenBank/DDBJ databases">
        <authorList>
            <person name="Webb A."/>
        </authorList>
    </citation>
    <scope>NUCLEOTIDE SEQUENCE</scope>
    <source>
        <strain evidence="1">Pm1</strain>
    </source>
</reference>
<organism evidence="1 2">
    <name type="scientific">Peronospora matthiolae</name>
    <dbReference type="NCBI Taxonomy" id="2874970"/>
    <lineage>
        <taxon>Eukaryota</taxon>
        <taxon>Sar</taxon>
        <taxon>Stramenopiles</taxon>
        <taxon>Oomycota</taxon>
        <taxon>Peronosporomycetes</taxon>
        <taxon>Peronosporales</taxon>
        <taxon>Peronosporaceae</taxon>
        <taxon>Peronospora</taxon>
    </lineage>
</organism>
<proteinExistence type="predicted"/>
<protein>
    <submittedName>
        <fullName evidence="1">Uncharacterized protein</fullName>
    </submittedName>
</protein>
<evidence type="ECO:0000313" key="1">
    <source>
        <dbReference type="EMBL" id="CAK7938217.1"/>
    </source>
</evidence>
<dbReference type="Proteomes" id="UP001162060">
    <property type="component" value="Unassembled WGS sequence"/>
</dbReference>
<comment type="caution">
    <text evidence="1">The sequence shown here is derived from an EMBL/GenBank/DDBJ whole genome shotgun (WGS) entry which is preliminary data.</text>
</comment>
<evidence type="ECO:0000313" key="2">
    <source>
        <dbReference type="Proteomes" id="UP001162060"/>
    </source>
</evidence>
<dbReference type="AlphaFoldDB" id="A0AAV1UW33"/>
<name>A0AAV1UW33_9STRA</name>
<dbReference type="EMBL" id="CAKLBY020000229">
    <property type="protein sequence ID" value="CAK7938217.1"/>
    <property type="molecule type" value="Genomic_DNA"/>
</dbReference>